<dbReference type="GeneID" id="28980280"/>
<feature type="region of interest" description="Disordered" evidence="1">
    <location>
        <begin position="15"/>
        <end position="34"/>
    </location>
</feature>
<dbReference type="Proteomes" id="UP000053611">
    <property type="component" value="Unassembled WGS sequence"/>
</dbReference>
<name>A0A0J1AXG7_9TREE</name>
<evidence type="ECO:0000313" key="2">
    <source>
        <dbReference type="EMBL" id="KLT40009.1"/>
    </source>
</evidence>
<protein>
    <submittedName>
        <fullName evidence="2">Uncharacterized protein</fullName>
    </submittedName>
</protein>
<keyword evidence="3" id="KW-1185">Reference proteome</keyword>
<reference evidence="2 3" key="1">
    <citation type="submission" date="2015-03" db="EMBL/GenBank/DDBJ databases">
        <title>Genomics and transcriptomics of the oil-accumulating basidiomycete yeast T. oleaginosus allow insights into substrate utilization and the diverse evolutionary trajectories of mating systems in fungi.</title>
        <authorList>
            <consortium name="DOE Joint Genome Institute"/>
            <person name="Kourist R."/>
            <person name="Kracht O."/>
            <person name="Bracharz F."/>
            <person name="Lipzen A."/>
            <person name="Nolan M."/>
            <person name="Ohm R."/>
            <person name="Grigoriev I."/>
            <person name="Sun S."/>
            <person name="Heitman J."/>
            <person name="Bruck T."/>
            <person name="Nowrousian M."/>
        </authorList>
    </citation>
    <scope>NUCLEOTIDE SEQUENCE [LARGE SCALE GENOMIC DNA]</scope>
    <source>
        <strain evidence="2 3">IBC0246</strain>
    </source>
</reference>
<evidence type="ECO:0000313" key="3">
    <source>
        <dbReference type="Proteomes" id="UP000053611"/>
    </source>
</evidence>
<accession>A0A0J1AXG7</accession>
<gene>
    <name evidence="2" type="ORF">CC85DRAFT_164750</name>
</gene>
<evidence type="ECO:0000256" key="1">
    <source>
        <dbReference type="SAM" id="MobiDB-lite"/>
    </source>
</evidence>
<dbReference type="AlphaFoldDB" id="A0A0J1AXG7"/>
<proteinExistence type="predicted"/>
<sequence>MCNLRRTCRQRGTSDGAAVSRLETRRQSDAARSTRPTAIIQLTGWSCASCLAPGARSHSAVALGTLAEPGVDMI</sequence>
<organism evidence="2 3">
    <name type="scientific">Cutaneotrichosporon oleaginosum</name>
    <dbReference type="NCBI Taxonomy" id="879819"/>
    <lineage>
        <taxon>Eukaryota</taxon>
        <taxon>Fungi</taxon>
        <taxon>Dikarya</taxon>
        <taxon>Basidiomycota</taxon>
        <taxon>Agaricomycotina</taxon>
        <taxon>Tremellomycetes</taxon>
        <taxon>Trichosporonales</taxon>
        <taxon>Trichosporonaceae</taxon>
        <taxon>Cutaneotrichosporon</taxon>
    </lineage>
</organism>
<dbReference type="EMBL" id="KQ087243">
    <property type="protein sequence ID" value="KLT40009.1"/>
    <property type="molecule type" value="Genomic_DNA"/>
</dbReference>
<dbReference type="RefSeq" id="XP_018276500.1">
    <property type="nucleotide sequence ID" value="XM_018419677.1"/>
</dbReference>